<accession>A0ACC7MY97</accession>
<dbReference type="EMBL" id="JBJHQE010000047">
    <property type="protein sequence ID" value="MFK9083265.1"/>
    <property type="molecule type" value="Genomic_DNA"/>
</dbReference>
<dbReference type="Proteomes" id="UP001622950">
    <property type="component" value="Unassembled WGS sequence"/>
</dbReference>
<proteinExistence type="predicted"/>
<organism evidence="1 2">
    <name type="scientific">Pseudomonas neuropathica</name>
    <dbReference type="NCBI Taxonomy" id="2730425"/>
    <lineage>
        <taxon>Bacteria</taxon>
        <taxon>Pseudomonadati</taxon>
        <taxon>Pseudomonadota</taxon>
        <taxon>Gammaproteobacteria</taxon>
        <taxon>Pseudomonadales</taxon>
        <taxon>Pseudomonadaceae</taxon>
        <taxon>Pseudomonas</taxon>
    </lineage>
</organism>
<sequence>MRNPLQHSSVRYGFLLCVITMGLTACTSDEKYNAPKEITRPPIDDSETSSVRVTTSWLQHSLTQAGCLQHARAALAKARYFVEAGERSVYGLREGMTFSIRCDYEGVAFFAVAYRQRPSTQTQDRILNEITRLF</sequence>
<protein>
    <submittedName>
        <fullName evidence="1">Uncharacterized protein</fullName>
    </submittedName>
</protein>
<comment type="caution">
    <text evidence="1">The sequence shown here is derived from an EMBL/GenBank/DDBJ whole genome shotgun (WGS) entry which is preliminary data.</text>
</comment>
<gene>
    <name evidence="1" type="ORF">ACJEBM_21615</name>
</gene>
<keyword evidence="2" id="KW-1185">Reference proteome</keyword>
<reference evidence="1" key="1">
    <citation type="submission" date="2024-11" db="EMBL/GenBank/DDBJ databases">
        <authorList>
            <person name="Lucas J.A."/>
        </authorList>
    </citation>
    <scope>NUCLEOTIDE SEQUENCE</scope>
    <source>
        <strain evidence="1">Z 8.8</strain>
    </source>
</reference>
<evidence type="ECO:0000313" key="1">
    <source>
        <dbReference type="EMBL" id="MFK9083265.1"/>
    </source>
</evidence>
<name>A0ACC7MY97_9PSED</name>
<evidence type="ECO:0000313" key="2">
    <source>
        <dbReference type="Proteomes" id="UP001622950"/>
    </source>
</evidence>